<organism evidence="2 3">
    <name type="scientific">Methanocella paludicola (strain DSM 17711 / JCM 13418 / NBRC 101707 / SANAE)</name>
    <dbReference type="NCBI Taxonomy" id="304371"/>
    <lineage>
        <taxon>Archaea</taxon>
        <taxon>Methanobacteriati</taxon>
        <taxon>Methanobacteriota</taxon>
        <taxon>Stenosarchaea group</taxon>
        <taxon>Methanomicrobia</taxon>
        <taxon>Methanocellales</taxon>
        <taxon>Methanocellaceae</taxon>
        <taxon>Methanocella</taxon>
    </lineage>
</organism>
<dbReference type="eggNOG" id="arCOG01863">
    <property type="taxonomic scope" value="Archaea"/>
</dbReference>
<evidence type="ECO:0000313" key="2">
    <source>
        <dbReference type="EMBL" id="BAI60469.1"/>
    </source>
</evidence>
<dbReference type="Proteomes" id="UP000001882">
    <property type="component" value="Chromosome"/>
</dbReference>
<protein>
    <recommendedName>
        <fullName evidence="1">HTH cro/C1-type domain-containing protein</fullName>
    </recommendedName>
</protein>
<sequence length="134" mass="15667">MYAPEWMFDNAKIIAGEIVNAQDRGTIIQIHRGKMDLTQEELSRIMRLRRETISRIEHGKVTPTLSFIHTFSGIATLMEAVRSYRSMNRAVEYLYFIRIGAELGVPRDYVVSIVDTAVKNYDRKRKKAIRYLER</sequence>
<dbReference type="SUPFAM" id="SSF47413">
    <property type="entry name" value="lambda repressor-like DNA-binding domains"/>
    <property type="match status" value="1"/>
</dbReference>
<dbReference type="InterPro" id="IPR010982">
    <property type="entry name" value="Lambda_DNA-bd_dom_sf"/>
</dbReference>
<keyword evidence="3" id="KW-1185">Reference proteome</keyword>
<reference evidence="2 3" key="1">
    <citation type="journal article" date="2007" name="Appl. Environ. Microbiol.">
        <title>Isolation of key methanogens for global methane emission from rice paddy fields: a novel isolate affiliated with the clone cluster rice cluster I.</title>
        <authorList>
            <person name="Sakai S."/>
            <person name="Imachi H."/>
            <person name="Sekiguchi Y."/>
            <person name="Ohashi A."/>
            <person name="Harada H."/>
            <person name="Kamagata Y."/>
        </authorList>
    </citation>
    <scope>NUCLEOTIDE SEQUENCE [LARGE SCALE GENOMIC DNA]</scope>
    <source>
        <strain evidence="3">DSM 17711 / JCM 13418 / NBRC 101707 / SANAE</strain>
    </source>
</reference>
<dbReference type="STRING" id="304371.MCP_0397"/>
<dbReference type="CDD" id="cd00093">
    <property type="entry name" value="HTH_XRE"/>
    <property type="match status" value="1"/>
</dbReference>
<dbReference type="InParanoid" id="D1YVJ7"/>
<dbReference type="GO" id="GO:0003677">
    <property type="term" value="F:DNA binding"/>
    <property type="evidence" value="ECO:0007669"/>
    <property type="project" value="InterPro"/>
</dbReference>
<dbReference type="GeneID" id="8683202"/>
<dbReference type="EMBL" id="AP011532">
    <property type="protein sequence ID" value="BAI60469.1"/>
    <property type="molecule type" value="Genomic_DNA"/>
</dbReference>
<dbReference type="AlphaFoldDB" id="D1YVJ7"/>
<dbReference type="Gene3D" id="1.10.260.40">
    <property type="entry name" value="lambda repressor-like DNA-binding domains"/>
    <property type="match status" value="1"/>
</dbReference>
<dbReference type="InterPro" id="IPR001387">
    <property type="entry name" value="Cro/C1-type_HTH"/>
</dbReference>
<feature type="domain" description="HTH cro/C1-type" evidence="1">
    <location>
        <begin position="28"/>
        <end position="68"/>
    </location>
</feature>
<dbReference type="RefSeq" id="WP_012899149.1">
    <property type="nucleotide sequence ID" value="NC_013665.1"/>
</dbReference>
<gene>
    <name evidence="2" type="ordered locus">MCP_0397</name>
</gene>
<evidence type="ECO:0000313" key="3">
    <source>
        <dbReference type="Proteomes" id="UP000001882"/>
    </source>
</evidence>
<evidence type="ECO:0000259" key="1">
    <source>
        <dbReference type="PROSITE" id="PS50943"/>
    </source>
</evidence>
<dbReference type="Pfam" id="PF01381">
    <property type="entry name" value="HTH_3"/>
    <property type="match status" value="1"/>
</dbReference>
<dbReference type="OrthoDB" id="145478at2157"/>
<dbReference type="PROSITE" id="PS50943">
    <property type="entry name" value="HTH_CROC1"/>
    <property type="match status" value="1"/>
</dbReference>
<reference evidence="2 3" key="2">
    <citation type="journal article" date="2008" name="Int. J. Syst. Evol. Microbiol.">
        <title>Methanocella paludicola gen. nov., sp. nov., a methane-producing archaeon, the first isolate of the lineage 'Rice Cluster I', and proposal of the new archaeal order Methanocellales ord. nov.</title>
        <authorList>
            <person name="Sakai S."/>
            <person name="Imachi H."/>
            <person name="Hanada S."/>
            <person name="Ohashi A."/>
            <person name="Harada H."/>
            <person name="Kamagata Y."/>
        </authorList>
    </citation>
    <scope>NUCLEOTIDE SEQUENCE [LARGE SCALE GENOMIC DNA]</scope>
    <source>
        <strain evidence="3">DSM 17711 / JCM 13418 / NBRC 101707 / SANAE</strain>
    </source>
</reference>
<dbReference type="KEGG" id="mpd:MCP_0397"/>
<accession>D1YVJ7</accession>
<name>D1YVJ7_METPS</name>
<proteinExistence type="predicted"/>
<reference evidence="3" key="3">
    <citation type="journal article" date="2011" name="PLoS ONE">
        <title>Genome sequence of a mesophilic hydrogenotrophic methanogen Methanocella paludicola, the first cultivated representative of the order Methanocellales.</title>
        <authorList>
            <person name="Sakai S."/>
            <person name="Takaki Y."/>
            <person name="Shimamura S."/>
            <person name="Sekine M."/>
            <person name="Tajima T."/>
            <person name="Kosugi H."/>
            <person name="Ichikawa N."/>
            <person name="Tasumi E."/>
            <person name="Hiraki A.T."/>
            <person name="Shimizu A."/>
            <person name="Kato Y."/>
            <person name="Nishiko R."/>
            <person name="Mori K."/>
            <person name="Fujita N."/>
            <person name="Imachi H."/>
            <person name="Takai K."/>
        </authorList>
    </citation>
    <scope>NUCLEOTIDE SEQUENCE [LARGE SCALE GENOMIC DNA]</scope>
    <source>
        <strain evidence="3">DSM 17711 / JCM 13418 / NBRC 101707 / SANAE</strain>
    </source>
</reference>